<evidence type="ECO:0000256" key="8">
    <source>
        <dbReference type="PIRNR" id="PIRNR006615"/>
    </source>
</evidence>
<dbReference type="GO" id="GO:0008270">
    <property type="term" value="F:zinc ion binding"/>
    <property type="evidence" value="ECO:0007669"/>
    <property type="project" value="UniProtKB-ARBA"/>
</dbReference>
<dbReference type="PANTHER" id="PTHR34217:SF1">
    <property type="entry name" value="CARBOXYPEPTIDASE 1"/>
    <property type="match status" value="1"/>
</dbReference>
<evidence type="ECO:0000256" key="10">
    <source>
        <dbReference type="PIRSR" id="PIRSR006615-2"/>
    </source>
</evidence>
<evidence type="ECO:0000256" key="6">
    <source>
        <dbReference type="ARBA" id="ARBA00052755"/>
    </source>
</evidence>
<dbReference type="OrthoDB" id="9772308at2"/>
<evidence type="ECO:0000256" key="2">
    <source>
        <dbReference type="ARBA" id="ARBA00022670"/>
    </source>
</evidence>
<evidence type="ECO:0000256" key="5">
    <source>
        <dbReference type="ARBA" id="ARBA00023049"/>
    </source>
</evidence>
<name>A0A1T5I089_9GAMM</name>
<dbReference type="InterPro" id="IPR001333">
    <property type="entry name" value="Peptidase_M32_Taq"/>
</dbReference>
<feature type="binding site" evidence="9">
    <location>
        <position position="261"/>
    </location>
    <ligand>
        <name>Zn(2+)</name>
        <dbReference type="ChEBI" id="CHEBI:29105"/>
        <note>catalytic</note>
    </ligand>
</feature>
<accession>A0A1T5I089</accession>
<dbReference type="AlphaFoldDB" id="A0A1T5I089"/>
<keyword evidence="5 8" id="KW-0482">Metalloprotease</keyword>
<evidence type="ECO:0000313" key="12">
    <source>
        <dbReference type="Proteomes" id="UP000189966"/>
    </source>
</evidence>
<evidence type="ECO:0000313" key="11">
    <source>
        <dbReference type="EMBL" id="SKC32480.1"/>
    </source>
</evidence>
<dbReference type="EC" id="3.4.17.19" evidence="8"/>
<evidence type="ECO:0000256" key="7">
    <source>
        <dbReference type="ARBA" id="ARBA00061580"/>
    </source>
</evidence>
<keyword evidence="3 8" id="KW-0479">Metal-binding</keyword>
<dbReference type="Pfam" id="PF02074">
    <property type="entry name" value="Peptidase_M32"/>
    <property type="match status" value="1"/>
</dbReference>
<dbReference type="EMBL" id="FUZI01000003">
    <property type="protein sequence ID" value="SKC32480.1"/>
    <property type="molecule type" value="Genomic_DNA"/>
</dbReference>
<dbReference type="RefSeq" id="WP_080157425.1">
    <property type="nucleotide sequence ID" value="NZ_FUZI01000003.1"/>
</dbReference>
<feature type="binding site" evidence="9">
    <location>
        <position position="291"/>
    </location>
    <ligand>
        <name>Zn(2+)</name>
        <dbReference type="ChEBI" id="CHEBI:29105"/>
        <note>catalytic</note>
    </ligand>
</feature>
<dbReference type="CDD" id="cd06460">
    <property type="entry name" value="M32_Taq"/>
    <property type="match status" value="1"/>
</dbReference>
<feature type="active site" description="Proton donor/acceptor" evidence="10">
    <location>
        <position position="262"/>
    </location>
</feature>
<dbReference type="Gene3D" id="1.10.1370.30">
    <property type="match status" value="1"/>
</dbReference>
<comment type="cofactor">
    <cofactor evidence="9">
        <name>Zn(2+)</name>
        <dbReference type="ChEBI" id="CHEBI:29105"/>
    </cofactor>
    <text evidence="9">Binds 1 zinc ion per subunit.</text>
</comment>
<sequence length="494" mass="55822">MNNYNKLERHAKKLSRLGHLSAICGWDQAAMMPNGGAQARSEAMAELAVMSHELATAPYLENWFAEAEKEHLTAEQRVSLAALKRHWMMHNILPADLVEQQSLAGSQCEHAWRSQRTENDWDGFKANLKPVVELARQEAAIRSQATGLSRYDALLDIYEPGMTSAVLDGIFAEVKSWLPQLIQQVEAKQVTEEILPLTTPFAIDKQQALSLDAMALLEFDFDHGRLDISTHPFCGGVPTDVRITTRYDENDFTSALMGVIHETGHARYEQGLPQQWRDLPVGEARSMGIHESQSLFCEMQLARSPAFSSLLAPMVQKSFNSTTASLSAENLRLINTRVKPGFIRVDADEVTYPAHVILRYEIERDLIEGKIEVDDIPTIWDQKMTQYLGISTQGNFTNGCMQDIHWTDGSFGYFPSYTLGAMYAAQFMATINKEMDVEQLVTQRNLTPIFEWLHDNIWSKGSTLSTDELVEQATGETLNPEHFRKHLVQRYLNN</sequence>
<dbReference type="PANTHER" id="PTHR34217">
    <property type="entry name" value="METAL-DEPENDENT CARBOXYPEPTIDASE"/>
    <property type="match status" value="1"/>
</dbReference>
<dbReference type="SUPFAM" id="SSF55486">
    <property type="entry name" value="Metalloproteases ('zincins'), catalytic domain"/>
    <property type="match status" value="1"/>
</dbReference>
<evidence type="ECO:0000256" key="4">
    <source>
        <dbReference type="ARBA" id="ARBA00022801"/>
    </source>
</evidence>
<organism evidence="11 12">
    <name type="scientific">Photobacterium piscicola</name>
    <dbReference type="NCBI Taxonomy" id="1378299"/>
    <lineage>
        <taxon>Bacteria</taxon>
        <taxon>Pseudomonadati</taxon>
        <taxon>Pseudomonadota</taxon>
        <taxon>Gammaproteobacteria</taxon>
        <taxon>Vibrionales</taxon>
        <taxon>Vibrionaceae</taxon>
        <taxon>Photobacterium</taxon>
    </lineage>
</organism>
<dbReference type="Proteomes" id="UP000189966">
    <property type="component" value="Unassembled WGS sequence"/>
</dbReference>
<proteinExistence type="inferred from homology"/>
<evidence type="ECO:0000256" key="9">
    <source>
        <dbReference type="PIRSR" id="PIRSR006615-1"/>
    </source>
</evidence>
<keyword evidence="9" id="KW-0862">Zinc</keyword>
<dbReference type="GO" id="GO:0004181">
    <property type="term" value="F:metallocarboxypeptidase activity"/>
    <property type="evidence" value="ECO:0007669"/>
    <property type="project" value="UniProtKB-UniRule"/>
</dbReference>
<dbReference type="PROSITE" id="PS52034">
    <property type="entry name" value="PEPTIDASE_M32"/>
    <property type="match status" value="1"/>
</dbReference>
<gene>
    <name evidence="11" type="ORF">CZ809_01996</name>
</gene>
<comment type="similarity">
    <text evidence="7 8">Belongs to the peptidase M32 family.</text>
</comment>
<keyword evidence="4 8" id="KW-0378">Hydrolase</keyword>
<comment type="function">
    <text evidence="8">Broad specificity carboxypetidase that releases amino acids sequentially from the C-terminus, including neutral, aromatic, polar and basic residues.</text>
</comment>
<dbReference type="GO" id="GO:0006508">
    <property type="term" value="P:proteolysis"/>
    <property type="evidence" value="ECO:0007669"/>
    <property type="project" value="UniProtKB-UniRule"/>
</dbReference>
<protein>
    <recommendedName>
        <fullName evidence="8">Metal-dependent carboxypeptidase</fullName>
        <ecNumber evidence="8">3.4.17.19</ecNumber>
    </recommendedName>
</protein>
<dbReference type="FunFam" id="1.10.1370.30:FF:000003">
    <property type="entry name" value="Thermostable carboxypeptidase 1"/>
    <property type="match status" value="1"/>
</dbReference>
<evidence type="ECO:0000256" key="1">
    <source>
        <dbReference type="ARBA" id="ARBA00022645"/>
    </source>
</evidence>
<dbReference type="PRINTS" id="PR00998">
    <property type="entry name" value="CRBOXYPTASET"/>
</dbReference>
<keyword evidence="1 8" id="KW-0121">Carboxypeptidase</keyword>
<evidence type="ECO:0000256" key="3">
    <source>
        <dbReference type="ARBA" id="ARBA00022723"/>
    </source>
</evidence>
<feature type="binding site" evidence="9">
    <location>
        <position position="265"/>
    </location>
    <ligand>
        <name>Zn(2+)</name>
        <dbReference type="ChEBI" id="CHEBI:29105"/>
        <note>catalytic</note>
    </ligand>
</feature>
<keyword evidence="2 8" id="KW-0645">Protease</keyword>
<reference evidence="11 12" key="1">
    <citation type="submission" date="2017-02" db="EMBL/GenBank/DDBJ databases">
        <authorList>
            <person name="Peterson S.W."/>
        </authorList>
    </citation>
    <scope>NUCLEOTIDE SEQUENCE [LARGE SCALE GENOMIC DNA]</scope>
    <source>
        <strain evidence="12">type strain: NCCB 100098</strain>
    </source>
</reference>
<dbReference type="PIRSF" id="PIRSF006615">
    <property type="entry name" value="Zn_crbxpep_Taq"/>
    <property type="match status" value="1"/>
</dbReference>
<comment type="catalytic activity">
    <reaction evidence="6 8">
        <text>Release of a C-terminal amino acid with broad specificity, except for -Pro.</text>
        <dbReference type="EC" id="3.4.17.19"/>
    </reaction>
</comment>